<evidence type="ECO:0000256" key="2">
    <source>
        <dbReference type="ARBA" id="ARBA00022692"/>
    </source>
</evidence>
<feature type="transmembrane region" description="Helical" evidence="5">
    <location>
        <begin position="133"/>
        <end position="154"/>
    </location>
</feature>
<dbReference type="NCBIfam" id="TIGR02840">
    <property type="entry name" value="spore_YtaF"/>
    <property type="match status" value="1"/>
</dbReference>
<keyword evidence="2 5" id="KW-0812">Transmembrane</keyword>
<keyword evidence="3 5" id="KW-1133">Transmembrane helix</keyword>
<organism evidence="6 7">
    <name type="scientific">Maledivibacter halophilus</name>
    <dbReference type="NCBI Taxonomy" id="36842"/>
    <lineage>
        <taxon>Bacteria</taxon>
        <taxon>Bacillati</taxon>
        <taxon>Bacillota</taxon>
        <taxon>Clostridia</taxon>
        <taxon>Peptostreptococcales</taxon>
        <taxon>Caminicellaceae</taxon>
        <taxon>Maledivibacter</taxon>
    </lineage>
</organism>
<dbReference type="PANTHER" id="PTHR35529:SF2">
    <property type="entry name" value="SPORULATION PROTEIN YTAF-RELATED"/>
    <property type="match status" value="1"/>
</dbReference>
<dbReference type="PANTHER" id="PTHR35529">
    <property type="entry name" value="MANGANESE EFFLUX PUMP MNTP-RELATED"/>
    <property type="match status" value="1"/>
</dbReference>
<feature type="transmembrane region" description="Helical" evidence="5">
    <location>
        <begin position="36"/>
        <end position="54"/>
    </location>
</feature>
<accession>A0A1T5KPA2</accession>
<feature type="transmembrane region" description="Helical" evidence="5">
    <location>
        <begin position="160"/>
        <end position="178"/>
    </location>
</feature>
<protein>
    <submittedName>
        <fullName evidence="6">Putative sporulation protein YtaF</fullName>
    </submittedName>
</protein>
<proteinExistence type="predicted"/>
<dbReference type="AlphaFoldDB" id="A0A1T5KPA2"/>
<evidence type="ECO:0000256" key="4">
    <source>
        <dbReference type="ARBA" id="ARBA00023136"/>
    </source>
</evidence>
<evidence type="ECO:0000313" key="7">
    <source>
        <dbReference type="Proteomes" id="UP000190285"/>
    </source>
</evidence>
<evidence type="ECO:0000256" key="1">
    <source>
        <dbReference type="ARBA" id="ARBA00022475"/>
    </source>
</evidence>
<gene>
    <name evidence="6" type="ORF">SAMN02194393_01996</name>
</gene>
<name>A0A1T5KPA2_9FIRM</name>
<keyword evidence="7" id="KW-1185">Reference proteome</keyword>
<sequence>MRVTEALLIAIAICIDSFALGITYGIKQIKVSKISILIISLITIINLGISISFGQLVKQYISESTASLISCIVLIGLGSFFMLEGYIKYKVENKSSNRLGKLYIPKLGIIIDIALDSTKADLDVSGDINIKEALYLGLVLSVDALGSGFGISLGGINPSYFLFFVFCINFFSILYGKYLGSSIKSYKKSLKASLLPGGILIFVGLLKWI</sequence>
<keyword evidence="4 5" id="KW-0472">Membrane</keyword>
<dbReference type="Proteomes" id="UP000190285">
    <property type="component" value="Unassembled WGS sequence"/>
</dbReference>
<evidence type="ECO:0000256" key="3">
    <source>
        <dbReference type="ARBA" id="ARBA00022989"/>
    </source>
</evidence>
<feature type="transmembrane region" description="Helical" evidence="5">
    <location>
        <begin position="6"/>
        <end position="24"/>
    </location>
</feature>
<keyword evidence="1" id="KW-1003">Cell membrane</keyword>
<dbReference type="InterPro" id="IPR003810">
    <property type="entry name" value="Mntp/YtaF"/>
</dbReference>
<evidence type="ECO:0000256" key="5">
    <source>
        <dbReference type="SAM" id="Phobius"/>
    </source>
</evidence>
<feature type="transmembrane region" description="Helical" evidence="5">
    <location>
        <begin position="190"/>
        <end position="208"/>
    </location>
</feature>
<dbReference type="Pfam" id="PF02659">
    <property type="entry name" value="Mntp"/>
    <property type="match status" value="2"/>
</dbReference>
<feature type="transmembrane region" description="Helical" evidence="5">
    <location>
        <begin position="66"/>
        <end position="87"/>
    </location>
</feature>
<dbReference type="STRING" id="36842.SAMN02194393_01996"/>
<reference evidence="7" key="1">
    <citation type="submission" date="2017-02" db="EMBL/GenBank/DDBJ databases">
        <authorList>
            <person name="Varghese N."/>
            <person name="Submissions S."/>
        </authorList>
    </citation>
    <scope>NUCLEOTIDE SEQUENCE [LARGE SCALE GENOMIC DNA]</scope>
    <source>
        <strain evidence="7">M1</strain>
    </source>
</reference>
<evidence type="ECO:0000313" key="6">
    <source>
        <dbReference type="EMBL" id="SKC65315.1"/>
    </source>
</evidence>
<dbReference type="EMBL" id="FUZT01000004">
    <property type="protein sequence ID" value="SKC65315.1"/>
    <property type="molecule type" value="Genomic_DNA"/>
</dbReference>
<dbReference type="InterPro" id="IPR014205">
    <property type="entry name" value="Spore_YtaF"/>
</dbReference>